<evidence type="ECO:0000313" key="4">
    <source>
        <dbReference type="Proteomes" id="UP000280834"/>
    </source>
</evidence>
<reference evidence="3 4" key="1">
    <citation type="submission" date="2018-11" db="EMBL/GenBank/DDBJ databases">
        <authorList>
            <consortium name="Pathogen Informatics"/>
        </authorList>
    </citation>
    <scope>NUCLEOTIDE SEQUENCE [LARGE SCALE GENOMIC DNA]</scope>
</reference>
<gene>
    <name evidence="3" type="ORF">BTMF_LOCUS3480</name>
</gene>
<organism evidence="3 4">
    <name type="scientific">Brugia timori</name>
    <dbReference type="NCBI Taxonomy" id="42155"/>
    <lineage>
        <taxon>Eukaryota</taxon>
        <taxon>Metazoa</taxon>
        <taxon>Ecdysozoa</taxon>
        <taxon>Nematoda</taxon>
        <taxon>Chromadorea</taxon>
        <taxon>Rhabditida</taxon>
        <taxon>Spirurina</taxon>
        <taxon>Spiruromorpha</taxon>
        <taxon>Filarioidea</taxon>
        <taxon>Onchocercidae</taxon>
        <taxon>Brugia</taxon>
    </lineage>
</organism>
<accession>A0A3P7SZS3</accession>
<sequence>MDDIRNGENEDNRDGNKQRHTMIDKMLRNREAELQKYADLQRKLHAAEKIEICRRIRVHHFIFTLSFFKKLLQKKINLKFVVFRV</sequence>
<protein>
    <submittedName>
        <fullName evidence="3">Uncharacterized protein</fullName>
    </submittedName>
</protein>
<keyword evidence="4" id="KW-1185">Reference proteome</keyword>
<feature type="coiled-coil region" evidence="1">
    <location>
        <begin position="23"/>
        <end position="50"/>
    </location>
</feature>
<evidence type="ECO:0000256" key="2">
    <source>
        <dbReference type="SAM" id="MobiDB-lite"/>
    </source>
</evidence>
<name>A0A3P7SZS3_9BILA</name>
<dbReference type="AlphaFoldDB" id="A0A3P7SZS3"/>
<proteinExistence type="predicted"/>
<keyword evidence="1" id="KW-0175">Coiled coil</keyword>
<evidence type="ECO:0000256" key="1">
    <source>
        <dbReference type="SAM" id="Coils"/>
    </source>
</evidence>
<dbReference type="EMBL" id="UZAG01003148">
    <property type="protein sequence ID" value="VDO14870.1"/>
    <property type="molecule type" value="Genomic_DNA"/>
</dbReference>
<evidence type="ECO:0000313" key="3">
    <source>
        <dbReference type="EMBL" id="VDO14870.1"/>
    </source>
</evidence>
<dbReference type="Proteomes" id="UP000280834">
    <property type="component" value="Unassembled WGS sequence"/>
</dbReference>
<feature type="region of interest" description="Disordered" evidence="2">
    <location>
        <begin position="1"/>
        <end position="20"/>
    </location>
</feature>